<name>A0AAW2CJD4_9ROSI</name>
<dbReference type="PANTHER" id="PTHR32108:SF9">
    <property type="entry name" value="REVERSE TRANSCRIPTASE RNASE H-LIKE DOMAIN-CONTAINING PROTEIN"/>
    <property type="match status" value="1"/>
</dbReference>
<keyword evidence="2" id="KW-1185">Reference proteome</keyword>
<comment type="caution">
    <text evidence="1">The sequence shown here is derived from an EMBL/GenBank/DDBJ whole genome shotgun (WGS) entry which is preliminary data.</text>
</comment>
<proteinExistence type="predicted"/>
<protein>
    <submittedName>
        <fullName evidence="1">Uncharacterized protein</fullName>
    </submittedName>
</protein>
<organism evidence="1 2">
    <name type="scientific">Lithocarpus litseifolius</name>
    <dbReference type="NCBI Taxonomy" id="425828"/>
    <lineage>
        <taxon>Eukaryota</taxon>
        <taxon>Viridiplantae</taxon>
        <taxon>Streptophyta</taxon>
        <taxon>Embryophyta</taxon>
        <taxon>Tracheophyta</taxon>
        <taxon>Spermatophyta</taxon>
        <taxon>Magnoliopsida</taxon>
        <taxon>eudicotyledons</taxon>
        <taxon>Gunneridae</taxon>
        <taxon>Pentapetalae</taxon>
        <taxon>rosids</taxon>
        <taxon>fabids</taxon>
        <taxon>Fagales</taxon>
        <taxon>Fagaceae</taxon>
        <taxon>Lithocarpus</taxon>
    </lineage>
</organism>
<dbReference type="Proteomes" id="UP001459277">
    <property type="component" value="Unassembled WGS sequence"/>
</dbReference>
<evidence type="ECO:0000313" key="2">
    <source>
        <dbReference type="Proteomes" id="UP001459277"/>
    </source>
</evidence>
<accession>A0AAW2CJD4</accession>
<dbReference type="AlphaFoldDB" id="A0AAW2CJD4"/>
<dbReference type="PANTHER" id="PTHR32108">
    <property type="entry name" value="DNA-DIRECTED RNA POLYMERASE SUBUNIT ALPHA"/>
    <property type="match status" value="1"/>
</dbReference>
<dbReference type="EMBL" id="JAZDWU010000006">
    <property type="protein sequence ID" value="KAK9997856.1"/>
    <property type="molecule type" value="Genomic_DNA"/>
</dbReference>
<evidence type="ECO:0000313" key="1">
    <source>
        <dbReference type="EMBL" id="KAK9997856.1"/>
    </source>
</evidence>
<reference evidence="1 2" key="1">
    <citation type="submission" date="2024-01" db="EMBL/GenBank/DDBJ databases">
        <title>A telomere-to-telomere, gap-free genome of sweet tea (Lithocarpus litseifolius).</title>
        <authorList>
            <person name="Zhou J."/>
        </authorList>
    </citation>
    <scope>NUCLEOTIDE SEQUENCE [LARGE SCALE GENOMIC DNA]</scope>
    <source>
        <strain evidence="1">Zhou-2022a</strain>
        <tissue evidence="1">Leaf</tissue>
    </source>
</reference>
<sequence>MKEMGKGTTELVRNRVITEEAEEFLKVIRNSEYSMIQQLNKLPAQISILALLLSFEVHYNALLKVLKDTRVPTSATESALEGMVSIVLATNQISFTDDELPPKGRDHTLPMHIIVKCEGMVIAKVLIDNGSALNFCPMSTLECLNVVTCLICPTTMIIRAFDGTLKEVQGETEWGQGLSAVGHGNASLIKLPDDKGGFILGYKPFDEELFQASRGKKRKCIGYGMSIPHIRVTFLASAEVIVSKATQESCEEESYLACLIRLCLEELSVYAIISLGDDLTTTIRPYVPCETVGHWTVKPYFVVAPANKGVFHYRVVGSSNCSKELE</sequence>
<gene>
    <name evidence="1" type="ORF">SO802_017459</name>
</gene>